<sequence length="75" mass="8749">MRIRKTSTSGTRHGVTQELPPEPASMQKYSDEVRDRIAKTAYELFEQRGRQDGQDLDDWLRAEEIVMRTLHETGE</sequence>
<evidence type="ECO:0000256" key="1">
    <source>
        <dbReference type="SAM" id="MobiDB-lite"/>
    </source>
</evidence>
<dbReference type="InterPro" id="IPR021327">
    <property type="entry name" value="DUF2934"/>
</dbReference>
<dbReference type="KEGG" id="nmv:NITMOv2_2963"/>
<dbReference type="PATRIC" id="fig|42253.5.peg.2928"/>
<accession>A0A0K2GEJ1</accession>
<evidence type="ECO:0008006" key="4">
    <source>
        <dbReference type="Google" id="ProtNLM"/>
    </source>
</evidence>
<protein>
    <recommendedName>
        <fullName evidence="4">DUF2934 domain-containing protein</fullName>
    </recommendedName>
</protein>
<proteinExistence type="predicted"/>
<keyword evidence="3" id="KW-1185">Reference proteome</keyword>
<dbReference type="STRING" id="42253.NITMOv2_2963"/>
<dbReference type="RefSeq" id="WP_145976336.1">
    <property type="nucleotide sequence ID" value="NZ_CP011801.1"/>
</dbReference>
<feature type="region of interest" description="Disordered" evidence="1">
    <location>
        <begin position="1"/>
        <end position="30"/>
    </location>
</feature>
<organism evidence="2 3">
    <name type="scientific">Nitrospira moscoviensis</name>
    <dbReference type="NCBI Taxonomy" id="42253"/>
    <lineage>
        <taxon>Bacteria</taxon>
        <taxon>Pseudomonadati</taxon>
        <taxon>Nitrospirota</taxon>
        <taxon>Nitrospiria</taxon>
        <taxon>Nitrospirales</taxon>
        <taxon>Nitrospiraceae</taxon>
        <taxon>Nitrospira</taxon>
    </lineage>
</organism>
<dbReference type="Proteomes" id="UP000069205">
    <property type="component" value="Chromosome"/>
</dbReference>
<feature type="compositionally biased region" description="Polar residues" evidence="1">
    <location>
        <begin position="1"/>
        <end position="11"/>
    </location>
</feature>
<dbReference type="AlphaFoldDB" id="A0A0K2GEJ1"/>
<reference evidence="2 3" key="1">
    <citation type="journal article" date="2015" name="Proc. Natl. Acad. Sci. U.S.A.">
        <title>Expanded metabolic versatility of ubiquitous nitrite-oxidizing bacteria from the genus Nitrospira.</title>
        <authorList>
            <person name="Koch H."/>
            <person name="Lucker S."/>
            <person name="Albertsen M."/>
            <person name="Kitzinger K."/>
            <person name="Herbold C."/>
            <person name="Spieck E."/>
            <person name="Nielsen P.H."/>
            <person name="Wagner M."/>
            <person name="Daims H."/>
        </authorList>
    </citation>
    <scope>NUCLEOTIDE SEQUENCE [LARGE SCALE GENOMIC DNA]</scope>
    <source>
        <strain evidence="2 3">NSP M-1</strain>
    </source>
</reference>
<evidence type="ECO:0000313" key="2">
    <source>
        <dbReference type="EMBL" id="ALA59368.1"/>
    </source>
</evidence>
<dbReference type="EMBL" id="CP011801">
    <property type="protein sequence ID" value="ALA59368.1"/>
    <property type="molecule type" value="Genomic_DNA"/>
</dbReference>
<evidence type="ECO:0000313" key="3">
    <source>
        <dbReference type="Proteomes" id="UP000069205"/>
    </source>
</evidence>
<gene>
    <name evidence="2" type="ORF">NITMOv2_2963</name>
</gene>
<dbReference type="Pfam" id="PF11154">
    <property type="entry name" value="DUF2934"/>
    <property type="match status" value="1"/>
</dbReference>
<name>A0A0K2GEJ1_NITMO</name>